<evidence type="ECO:0000256" key="4">
    <source>
        <dbReference type="ARBA" id="ARBA00022553"/>
    </source>
</evidence>
<evidence type="ECO:0000313" key="17">
    <source>
        <dbReference type="EMBL" id="ARN77851.1"/>
    </source>
</evidence>
<dbReference type="HAMAP" id="MF_00426">
    <property type="entry name" value="NqrB"/>
    <property type="match status" value="1"/>
</dbReference>
<dbReference type="RefSeq" id="WP_085766648.1">
    <property type="nucleotide sequence ID" value="NZ_CP019344.1"/>
</dbReference>
<comment type="catalytic activity">
    <reaction evidence="16">
        <text>a ubiquinone + n Na(+)(in) + NADH + H(+) = a ubiquinol + n Na(+)(out) + NAD(+)</text>
        <dbReference type="Rhea" id="RHEA:47748"/>
        <dbReference type="Rhea" id="RHEA-COMP:9565"/>
        <dbReference type="Rhea" id="RHEA-COMP:9566"/>
        <dbReference type="ChEBI" id="CHEBI:15378"/>
        <dbReference type="ChEBI" id="CHEBI:16389"/>
        <dbReference type="ChEBI" id="CHEBI:17976"/>
        <dbReference type="ChEBI" id="CHEBI:29101"/>
        <dbReference type="ChEBI" id="CHEBI:57540"/>
        <dbReference type="ChEBI" id="CHEBI:57945"/>
        <dbReference type="EC" id="7.2.1.1"/>
    </reaction>
</comment>
<dbReference type="Pfam" id="PF03116">
    <property type="entry name" value="NQR2_RnfD_RnfE"/>
    <property type="match status" value="2"/>
</dbReference>
<evidence type="ECO:0000256" key="8">
    <source>
        <dbReference type="ARBA" id="ARBA00022967"/>
    </source>
</evidence>
<dbReference type="NCBIfam" id="TIGR01937">
    <property type="entry name" value="nqrB"/>
    <property type="match status" value="1"/>
</dbReference>
<dbReference type="PANTHER" id="PTHR30578:SF1">
    <property type="entry name" value="NA(+)-TRANSLOCATING NADH-QUINONE REDUCTASE SUBUNIT B"/>
    <property type="match status" value="1"/>
</dbReference>
<dbReference type="OrthoDB" id="9776359at2"/>
<keyword evidence="4 16" id="KW-0597">Phosphoprotein</keyword>
<keyword evidence="2 16" id="KW-1003">Cell membrane</keyword>
<feature type="transmembrane region" description="Helical" evidence="16">
    <location>
        <begin position="395"/>
        <end position="413"/>
    </location>
</feature>
<evidence type="ECO:0000313" key="18">
    <source>
        <dbReference type="Proteomes" id="UP000193431"/>
    </source>
</evidence>
<dbReference type="GO" id="GO:0010181">
    <property type="term" value="F:FMN binding"/>
    <property type="evidence" value="ECO:0007669"/>
    <property type="project" value="InterPro"/>
</dbReference>
<keyword evidence="6 16" id="KW-0288">FMN</keyword>
<dbReference type="EC" id="7.2.1.1" evidence="16"/>
<proteinExistence type="inferred from homology"/>
<keyword evidence="14 16" id="KW-0472">Membrane</keyword>
<evidence type="ECO:0000256" key="7">
    <source>
        <dbReference type="ARBA" id="ARBA00022692"/>
    </source>
</evidence>
<name>A0A1W6MJS1_9FLAO</name>
<dbReference type="PANTHER" id="PTHR30578">
    <property type="entry name" value="ELECTRON TRANSPORT COMPLEX PROTEIN RNFD"/>
    <property type="match status" value="1"/>
</dbReference>
<evidence type="ECO:0000256" key="2">
    <source>
        <dbReference type="ARBA" id="ARBA00022475"/>
    </source>
</evidence>
<keyword evidence="18" id="KW-1185">Reference proteome</keyword>
<evidence type="ECO:0000256" key="13">
    <source>
        <dbReference type="ARBA" id="ARBA00023075"/>
    </source>
</evidence>
<keyword evidence="3" id="KW-0997">Cell inner membrane</keyword>
<feature type="transmembrane region" description="Helical" evidence="16">
    <location>
        <begin position="293"/>
        <end position="312"/>
    </location>
</feature>
<keyword evidence="7 16" id="KW-0812">Transmembrane</keyword>
<gene>
    <name evidence="16" type="primary">nqrB</name>
    <name evidence="17" type="ORF">BST97_07460</name>
</gene>
<feature type="transmembrane region" description="Helical" evidence="16">
    <location>
        <begin position="365"/>
        <end position="383"/>
    </location>
</feature>
<comment type="cofactor">
    <cofactor evidence="16">
        <name>FMN</name>
        <dbReference type="ChEBI" id="CHEBI:58210"/>
    </cofactor>
</comment>
<feature type="transmembrane region" description="Helical" evidence="16">
    <location>
        <begin position="260"/>
        <end position="286"/>
    </location>
</feature>
<evidence type="ECO:0000256" key="9">
    <source>
        <dbReference type="ARBA" id="ARBA00022989"/>
    </source>
</evidence>
<dbReference type="InterPro" id="IPR004338">
    <property type="entry name" value="NqrB/RnfD"/>
</dbReference>
<keyword evidence="1 16" id="KW-0813">Transport</keyword>
<keyword evidence="15 16" id="KW-0739">Sodium transport</keyword>
<evidence type="ECO:0000256" key="10">
    <source>
        <dbReference type="ARBA" id="ARBA00023027"/>
    </source>
</evidence>
<keyword evidence="12 16" id="KW-0406">Ion transport</keyword>
<keyword evidence="11 16" id="KW-0915">Sodium</keyword>
<evidence type="ECO:0000256" key="3">
    <source>
        <dbReference type="ARBA" id="ARBA00022519"/>
    </source>
</evidence>
<sequence>MKWLRSKLDQARKPFEPGAKFEKYAPAINAFDTFLFTPNHVTKKGAHIRDVVDLKRTMITVVLALVPALLFGMWNTGAQYLYQEMGLASVLDVPFMDAFIEGAILTLPLIIVSYVVGLTIEFIFAIYRGHEVNEGYLVTGLLIPMIFPVDIPLWMLALSVAFAVLIGKEAFGGTGMNILNPALTARAFAFFAYPLYMSGNAVWVHQGDTDAVSGETILGSLASGQFDGTVDGAAANSVAFSGPAPAESSVLSGIDSMDMFMGYIPGSVAETSALMILIGAIILIATKVGSWRIILGGILGGLAMGAIFNFFGNMGSEFITGLVDSGKITMDQVYNDAAAVAELNLSGWDATLMELGTNQLINFPFWQHLLVGSILFGVVFMATDPVSAAQTFKGKWIYGILIGFFGIMIRIFNPAYPEGIMLAILLMNVFAPTIDHYVIQANVNKRKKRAKKAQVNLQTA</sequence>
<comment type="function">
    <text evidence="16">NQR complex catalyzes the reduction of ubiquinone-1 to ubiquinol by two successive reactions, coupled with the transport of Na(+) ions from the cytoplasm to the periplasm. NqrA to NqrE are probably involved in the second step, the conversion of ubisemiquinone to ubiquinol.</text>
</comment>
<feature type="transmembrane region" description="Helical" evidence="16">
    <location>
        <begin position="141"/>
        <end position="166"/>
    </location>
</feature>
<dbReference type="InterPro" id="IPR010966">
    <property type="entry name" value="NqrB"/>
</dbReference>
<feature type="transmembrane region" description="Helical" evidence="16">
    <location>
        <begin position="178"/>
        <end position="196"/>
    </location>
</feature>
<dbReference type="GO" id="GO:0016655">
    <property type="term" value="F:oxidoreductase activity, acting on NAD(P)H, quinone or similar compound as acceptor"/>
    <property type="evidence" value="ECO:0007669"/>
    <property type="project" value="UniProtKB-UniRule"/>
</dbReference>
<feature type="transmembrane region" description="Helical" evidence="16">
    <location>
        <begin position="57"/>
        <end position="74"/>
    </location>
</feature>
<dbReference type="STRING" id="331648.BST97_07460"/>
<keyword evidence="9 16" id="KW-1133">Transmembrane helix</keyword>
<keyword evidence="13 16" id="KW-0830">Ubiquinone</keyword>
<dbReference type="GO" id="GO:0006814">
    <property type="term" value="P:sodium ion transport"/>
    <property type="evidence" value="ECO:0007669"/>
    <property type="project" value="UniProtKB-UniRule"/>
</dbReference>
<keyword evidence="10 16" id="KW-0520">NAD</keyword>
<feature type="transmembrane region" description="Helical" evidence="16">
    <location>
        <begin position="419"/>
        <end position="439"/>
    </location>
</feature>
<evidence type="ECO:0000256" key="11">
    <source>
        <dbReference type="ARBA" id="ARBA00023053"/>
    </source>
</evidence>
<dbReference type="Proteomes" id="UP000193431">
    <property type="component" value="Chromosome"/>
</dbReference>
<comment type="subcellular location">
    <subcellularLocation>
        <location evidence="16">Cell membrane</location>
        <topology evidence="16">Multi-pass membrane protein</topology>
    </subcellularLocation>
</comment>
<protein>
    <recommendedName>
        <fullName evidence="16">Na(+)-translocating NADH-quinone reductase subunit B</fullName>
        <shortName evidence="16">Na(+)-NQR subunit B</shortName>
        <shortName evidence="16">Na(+)-translocating NQR subunit B</shortName>
        <ecNumber evidence="16">7.2.1.1</ecNumber>
    </recommendedName>
    <alternativeName>
        <fullName evidence="16">NQR complex subunit B</fullName>
    </alternativeName>
    <alternativeName>
        <fullName evidence="16">NQR-1 subunit B</fullName>
    </alternativeName>
</protein>
<dbReference type="EMBL" id="CP019344">
    <property type="protein sequence ID" value="ARN77851.1"/>
    <property type="molecule type" value="Genomic_DNA"/>
</dbReference>
<organism evidence="17 18">
    <name type="scientific">Nonlabens spongiae</name>
    <dbReference type="NCBI Taxonomy" id="331648"/>
    <lineage>
        <taxon>Bacteria</taxon>
        <taxon>Pseudomonadati</taxon>
        <taxon>Bacteroidota</taxon>
        <taxon>Flavobacteriia</taxon>
        <taxon>Flavobacteriales</taxon>
        <taxon>Flavobacteriaceae</taxon>
        <taxon>Nonlabens</taxon>
    </lineage>
</organism>
<keyword evidence="8 16" id="KW-1278">Translocase</keyword>
<reference evidence="17 18" key="1">
    <citation type="submission" date="2016-11" db="EMBL/GenBank/DDBJ databases">
        <title>Trade-off between light-utilization and light-protection in marine flavobacteria.</title>
        <authorList>
            <person name="Kumagai Y."/>
        </authorList>
    </citation>
    <scope>NUCLEOTIDE SEQUENCE [LARGE SCALE GENOMIC DNA]</scope>
    <source>
        <strain evidence="17 18">JCM 13191</strain>
    </source>
</reference>
<feature type="transmembrane region" description="Helical" evidence="16">
    <location>
        <begin position="107"/>
        <end position="129"/>
    </location>
</feature>
<dbReference type="GO" id="GO:0022904">
    <property type="term" value="P:respiratory electron transport chain"/>
    <property type="evidence" value="ECO:0007669"/>
    <property type="project" value="InterPro"/>
</dbReference>
<comment type="subunit">
    <text evidence="16">Composed of six subunits; NqrA, NqrB, NqrC, NqrD, NqrE and NqrF.</text>
</comment>
<evidence type="ECO:0000256" key="14">
    <source>
        <dbReference type="ARBA" id="ARBA00023136"/>
    </source>
</evidence>
<comment type="similarity">
    <text evidence="16">Belongs to the NqrB/RnfD family.</text>
</comment>
<evidence type="ECO:0000256" key="1">
    <source>
        <dbReference type="ARBA" id="ARBA00022448"/>
    </source>
</evidence>
<evidence type="ECO:0000256" key="5">
    <source>
        <dbReference type="ARBA" id="ARBA00022630"/>
    </source>
</evidence>
<evidence type="ECO:0000256" key="6">
    <source>
        <dbReference type="ARBA" id="ARBA00022643"/>
    </source>
</evidence>
<evidence type="ECO:0000256" key="16">
    <source>
        <dbReference type="HAMAP-Rule" id="MF_00426"/>
    </source>
</evidence>
<evidence type="ECO:0000256" key="12">
    <source>
        <dbReference type="ARBA" id="ARBA00023065"/>
    </source>
</evidence>
<feature type="modified residue" description="FMN phosphoryl threonine" evidence="16">
    <location>
        <position position="216"/>
    </location>
</feature>
<dbReference type="GO" id="GO:0005886">
    <property type="term" value="C:plasma membrane"/>
    <property type="evidence" value="ECO:0007669"/>
    <property type="project" value="UniProtKB-SubCell"/>
</dbReference>
<accession>A0A1W6MJS1</accession>
<dbReference type="GO" id="GO:0055085">
    <property type="term" value="P:transmembrane transport"/>
    <property type="evidence" value="ECO:0007669"/>
    <property type="project" value="InterPro"/>
</dbReference>
<evidence type="ECO:0000256" key="15">
    <source>
        <dbReference type="ARBA" id="ARBA00023201"/>
    </source>
</evidence>
<keyword evidence="5 16" id="KW-0285">Flavoprotein</keyword>
<dbReference type="AlphaFoldDB" id="A0A1W6MJS1"/>